<evidence type="ECO:0000256" key="3">
    <source>
        <dbReference type="PROSITE-ProRule" id="PRU00339"/>
    </source>
</evidence>
<dbReference type="Gene3D" id="1.25.40.10">
    <property type="entry name" value="Tetratricopeptide repeat domain"/>
    <property type="match status" value="4"/>
</dbReference>
<keyword evidence="5" id="KW-0808">Transferase</keyword>
<dbReference type="PROSITE" id="PS50005">
    <property type="entry name" value="TPR"/>
    <property type="match status" value="6"/>
</dbReference>
<dbReference type="PANTHER" id="PTHR44227:SF3">
    <property type="entry name" value="PROTEIN O-MANNOSYL-TRANSFERASE TMTC4"/>
    <property type="match status" value="1"/>
</dbReference>
<dbReference type="InterPro" id="IPR011990">
    <property type="entry name" value="TPR-like_helical_dom_sf"/>
</dbReference>
<feature type="repeat" description="TPR" evidence="3">
    <location>
        <begin position="144"/>
        <end position="177"/>
    </location>
</feature>
<dbReference type="Proteomes" id="UP001157733">
    <property type="component" value="Chromosome"/>
</dbReference>
<dbReference type="EMBL" id="OX336137">
    <property type="protein sequence ID" value="CAI2717565.1"/>
    <property type="molecule type" value="Genomic_DNA"/>
</dbReference>
<keyword evidence="5" id="KW-0328">Glycosyltransferase</keyword>
<dbReference type="GO" id="GO:0016757">
    <property type="term" value="F:glycosyltransferase activity"/>
    <property type="evidence" value="ECO:0007669"/>
    <property type="project" value="UniProtKB-KW"/>
</dbReference>
<dbReference type="PROSITE" id="PS50293">
    <property type="entry name" value="TPR_REGION"/>
    <property type="match status" value="4"/>
</dbReference>
<evidence type="ECO:0000313" key="5">
    <source>
        <dbReference type="EMBL" id="CAI2717565.1"/>
    </source>
</evidence>
<sequence>MEIPSLNIDQLLQEAARALNEARLDEARDCLQQILKLDPNQFDALHILGVLAFQAGNSDEAEKLIRQALAVNDEFSEAHYNLGKVLREQKQLQEAADAYRKAVEINDRLDPAWFNLGLLEMERSHTDLAAKAFRRAVEIDPNDPDYAFNLGNALCMLGDVASGQQQFERAVELNPQHVHAWNNLGIALRETEQWEPAVSAYNRALEINPDFADAYFNLGNLYEQLGNRENALASYRHAVRANPGFAKAFTNLGNIYHAMQRLDLARDAYDKALALDPASPSARHMIDSLDGTTTDTAPPDYVVRLFDKAAPEFEERLVVSLRYQSPIELRQMLDAAVPAEKKFERAVDLGCGTGLSGEAFRSRAERLMGVDLSGKMVQKAREKNIYDALFEEGLVDFLNRSPVQYDLFIAADVLVYIGNLTPLFEAVREHALTAAWFLFSVEKIDDGDFVLRPTGRYAHSHRYIETVAKEHGFQCEAFQDSVVRMENDQPIPGYNVMLRYNEASETR</sequence>
<keyword evidence="2 3" id="KW-0802">TPR repeat</keyword>
<feature type="domain" description="Methyltransferase" evidence="4">
    <location>
        <begin position="347"/>
        <end position="426"/>
    </location>
</feature>
<dbReference type="InterPro" id="IPR052346">
    <property type="entry name" value="O-mannosyl-transferase_TMTC"/>
</dbReference>
<organism evidence="5 6">
    <name type="scientific">Nitrospina watsonii</name>
    <dbReference type="NCBI Taxonomy" id="1323948"/>
    <lineage>
        <taxon>Bacteria</taxon>
        <taxon>Pseudomonadati</taxon>
        <taxon>Nitrospinota/Tectimicrobiota group</taxon>
        <taxon>Nitrospinota</taxon>
        <taxon>Nitrospinia</taxon>
        <taxon>Nitrospinales</taxon>
        <taxon>Nitrospinaceae</taxon>
        <taxon>Nitrospina</taxon>
    </lineage>
</organism>
<proteinExistence type="predicted"/>
<name>A0ABM9HBU0_9BACT</name>
<dbReference type="PANTHER" id="PTHR44227">
    <property type="match status" value="1"/>
</dbReference>
<evidence type="ECO:0000256" key="1">
    <source>
        <dbReference type="ARBA" id="ARBA00022737"/>
    </source>
</evidence>
<keyword evidence="1" id="KW-0677">Repeat</keyword>
<dbReference type="Gene3D" id="3.40.50.150">
    <property type="entry name" value="Vaccinia Virus protein VP39"/>
    <property type="match status" value="1"/>
</dbReference>
<dbReference type="SUPFAM" id="SSF48452">
    <property type="entry name" value="TPR-like"/>
    <property type="match status" value="1"/>
</dbReference>
<protein>
    <submittedName>
        <fullName evidence="5">UDP-N-acetylglucosamine--peptide N-acetylglucosaminyltransferase SPINDLY</fullName>
    </submittedName>
</protein>
<feature type="repeat" description="TPR" evidence="3">
    <location>
        <begin position="110"/>
        <end position="143"/>
    </location>
</feature>
<dbReference type="Pfam" id="PF13414">
    <property type="entry name" value="TPR_11"/>
    <property type="match status" value="1"/>
</dbReference>
<dbReference type="SUPFAM" id="SSF53335">
    <property type="entry name" value="S-adenosyl-L-methionine-dependent methyltransferases"/>
    <property type="match status" value="1"/>
</dbReference>
<feature type="repeat" description="TPR" evidence="3">
    <location>
        <begin position="246"/>
        <end position="279"/>
    </location>
</feature>
<feature type="repeat" description="TPR" evidence="3">
    <location>
        <begin position="76"/>
        <end position="109"/>
    </location>
</feature>
<dbReference type="InterPro" id="IPR041698">
    <property type="entry name" value="Methyltransf_25"/>
</dbReference>
<dbReference type="SMART" id="SM00028">
    <property type="entry name" value="TPR"/>
    <property type="match status" value="8"/>
</dbReference>
<dbReference type="Pfam" id="PF00515">
    <property type="entry name" value="TPR_1"/>
    <property type="match status" value="1"/>
</dbReference>
<evidence type="ECO:0000313" key="6">
    <source>
        <dbReference type="Proteomes" id="UP001157733"/>
    </source>
</evidence>
<gene>
    <name evidence="5" type="ORF">NSPWAT_0706</name>
</gene>
<keyword evidence="6" id="KW-1185">Reference proteome</keyword>
<dbReference type="Pfam" id="PF13432">
    <property type="entry name" value="TPR_16"/>
    <property type="match status" value="1"/>
</dbReference>
<evidence type="ECO:0000256" key="2">
    <source>
        <dbReference type="ARBA" id="ARBA00022803"/>
    </source>
</evidence>
<dbReference type="InterPro" id="IPR029063">
    <property type="entry name" value="SAM-dependent_MTases_sf"/>
</dbReference>
<accession>A0ABM9HBU0</accession>
<feature type="repeat" description="TPR" evidence="3">
    <location>
        <begin position="178"/>
        <end position="211"/>
    </location>
</feature>
<feature type="repeat" description="TPR" evidence="3">
    <location>
        <begin position="212"/>
        <end position="245"/>
    </location>
</feature>
<dbReference type="InterPro" id="IPR019734">
    <property type="entry name" value="TPR_rpt"/>
</dbReference>
<reference evidence="5 6" key="1">
    <citation type="submission" date="2022-09" db="EMBL/GenBank/DDBJ databases">
        <authorList>
            <person name="Kop L."/>
        </authorList>
    </citation>
    <scope>NUCLEOTIDE SEQUENCE [LARGE SCALE GENOMIC DNA]</scope>
    <source>
        <strain evidence="5 6">347</strain>
    </source>
</reference>
<dbReference type="RefSeq" id="WP_282010495.1">
    <property type="nucleotide sequence ID" value="NZ_OX336137.1"/>
</dbReference>
<evidence type="ECO:0000259" key="4">
    <source>
        <dbReference type="Pfam" id="PF13649"/>
    </source>
</evidence>
<dbReference type="Pfam" id="PF13431">
    <property type="entry name" value="TPR_17"/>
    <property type="match status" value="1"/>
</dbReference>
<dbReference type="CDD" id="cd02440">
    <property type="entry name" value="AdoMet_MTases"/>
    <property type="match status" value="1"/>
</dbReference>
<dbReference type="Pfam" id="PF13649">
    <property type="entry name" value="Methyltransf_25"/>
    <property type="match status" value="1"/>
</dbReference>